<dbReference type="EMBL" id="FNUC01000002">
    <property type="protein sequence ID" value="SED79183.1"/>
    <property type="molecule type" value="Genomic_DNA"/>
</dbReference>
<dbReference type="STRING" id="561176.SAMN04488561_0434"/>
<dbReference type="FunFam" id="3.60.140.10:FF:000003">
    <property type="entry name" value="Polyphenol oxidase"/>
    <property type="match status" value="1"/>
</dbReference>
<keyword evidence="11" id="KW-0560">Oxidoreductase</keyword>
<evidence type="ECO:0000256" key="16">
    <source>
        <dbReference type="RuleBase" id="RU361274"/>
    </source>
</evidence>
<comment type="catalytic activity">
    <reaction evidence="13">
        <text>adenosine + H2O + H(+) = inosine + NH4(+)</text>
        <dbReference type="Rhea" id="RHEA:24408"/>
        <dbReference type="ChEBI" id="CHEBI:15377"/>
        <dbReference type="ChEBI" id="CHEBI:15378"/>
        <dbReference type="ChEBI" id="CHEBI:16335"/>
        <dbReference type="ChEBI" id="CHEBI:17596"/>
        <dbReference type="ChEBI" id="CHEBI:28938"/>
        <dbReference type="EC" id="3.5.4.4"/>
    </reaction>
    <physiologicalReaction direction="left-to-right" evidence="13">
        <dbReference type="Rhea" id="RHEA:24409"/>
    </physiologicalReaction>
</comment>
<dbReference type="Gene3D" id="3.60.140.10">
    <property type="entry name" value="CNF1/YfiH-like putative cysteine hydrolases"/>
    <property type="match status" value="1"/>
</dbReference>
<dbReference type="Pfam" id="PF02578">
    <property type="entry name" value="Cu-oxidase_4"/>
    <property type="match status" value="1"/>
</dbReference>
<accession>A0A1H5DJW9</accession>
<keyword evidence="18" id="KW-1185">Reference proteome</keyword>
<comment type="function">
    <text evidence="4">Purine nucleoside enzyme that catalyzes the phosphorolysis of adenosine and inosine nucleosides, yielding D-ribose 1-phosphate and the respective free bases, adenine and hypoxanthine. Also catalyzes the phosphorolysis of S-methyl-5'-thioadenosine into adenine and S-methyl-5-thio-alpha-D-ribose 1-phosphate. Also has adenosine deaminase activity.</text>
</comment>
<evidence type="ECO:0000256" key="12">
    <source>
        <dbReference type="ARBA" id="ARBA00023008"/>
    </source>
</evidence>
<gene>
    <name evidence="17" type="ORF">SAMN04488561_0434</name>
</gene>
<evidence type="ECO:0000256" key="8">
    <source>
        <dbReference type="ARBA" id="ARBA00022723"/>
    </source>
</evidence>
<dbReference type="AlphaFoldDB" id="A0A1H5DJW9"/>
<evidence type="ECO:0000256" key="1">
    <source>
        <dbReference type="ARBA" id="ARBA00000553"/>
    </source>
</evidence>
<name>A0A1H5DJW9_9ACTN</name>
<evidence type="ECO:0000256" key="9">
    <source>
        <dbReference type="ARBA" id="ARBA00022801"/>
    </source>
</evidence>
<evidence type="ECO:0000256" key="14">
    <source>
        <dbReference type="ARBA" id="ARBA00048968"/>
    </source>
</evidence>
<evidence type="ECO:0000256" key="3">
    <source>
        <dbReference type="ARBA" id="ARBA00001973"/>
    </source>
</evidence>
<dbReference type="CDD" id="cd16833">
    <property type="entry name" value="YfiH"/>
    <property type="match status" value="1"/>
</dbReference>
<dbReference type="RefSeq" id="WP_069114234.1">
    <property type="nucleotide sequence ID" value="NZ_FNUC01000002.1"/>
</dbReference>
<evidence type="ECO:0000313" key="18">
    <source>
        <dbReference type="Proteomes" id="UP000181980"/>
    </source>
</evidence>
<keyword evidence="12" id="KW-0186">Copper</keyword>
<dbReference type="PANTHER" id="PTHR30616:SF2">
    <property type="entry name" value="PURINE NUCLEOSIDE PHOSPHORYLASE LACC1"/>
    <property type="match status" value="1"/>
</dbReference>
<dbReference type="SUPFAM" id="SSF64438">
    <property type="entry name" value="CNF1/YfiH-like putative cysteine hydrolases"/>
    <property type="match status" value="1"/>
</dbReference>
<evidence type="ECO:0000256" key="11">
    <source>
        <dbReference type="ARBA" id="ARBA00023002"/>
    </source>
</evidence>
<keyword evidence="10" id="KW-0862">Zinc</keyword>
<dbReference type="GO" id="GO:0017061">
    <property type="term" value="F:S-methyl-5-thioadenosine phosphorylase activity"/>
    <property type="evidence" value="ECO:0007669"/>
    <property type="project" value="UniProtKB-EC"/>
</dbReference>
<comment type="catalytic activity">
    <reaction evidence="1">
        <text>inosine + phosphate = alpha-D-ribose 1-phosphate + hypoxanthine</text>
        <dbReference type="Rhea" id="RHEA:27646"/>
        <dbReference type="ChEBI" id="CHEBI:17368"/>
        <dbReference type="ChEBI" id="CHEBI:17596"/>
        <dbReference type="ChEBI" id="CHEBI:43474"/>
        <dbReference type="ChEBI" id="CHEBI:57720"/>
        <dbReference type="EC" id="2.4.2.1"/>
    </reaction>
    <physiologicalReaction direction="left-to-right" evidence="1">
        <dbReference type="Rhea" id="RHEA:27647"/>
    </physiologicalReaction>
</comment>
<dbReference type="GO" id="GO:0016491">
    <property type="term" value="F:oxidoreductase activity"/>
    <property type="evidence" value="ECO:0007669"/>
    <property type="project" value="UniProtKB-KW"/>
</dbReference>
<evidence type="ECO:0000256" key="4">
    <source>
        <dbReference type="ARBA" id="ARBA00003215"/>
    </source>
</evidence>
<comment type="similarity">
    <text evidence="5 16">Belongs to the purine nucleoside phosphorylase YfiH/LACC1 family.</text>
</comment>
<organism evidence="17 18">
    <name type="scientific">Jiangella alba</name>
    <dbReference type="NCBI Taxonomy" id="561176"/>
    <lineage>
        <taxon>Bacteria</taxon>
        <taxon>Bacillati</taxon>
        <taxon>Actinomycetota</taxon>
        <taxon>Actinomycetes</taxon>
        <taxon>Jiangellales</taxon>
        <taxon>Jiangellaceae</taxon>
        <taxon>Jiangella</taxon>
    </lineage>
</organism>
<dbReference type="InterPro" id="IPR011324">
    <property type="entry name" value="Cytotoxic_necrot_fac-like_cat"/>
</dbReference>
<dbReference type="PANTHER" id="PTHR30616">
    <property type="entry name" value="UNCHARACTERIZED PROTEIN YFIH"/>
    <property type="match status" value="1"/>
</dbReference>
<comment type="catalytic activity">
    <reaction evidence="14">
        <text>adenosine + phosphate = alpha-D-ribose 1-phosphate + adenine</text>
        <dbReference type="Rhea" id="RHEA:27642"/>
        <dbReference type="ChEBI" id="CHEBI:16335"/>
        <dbReference type="ChEBI" id="CHEBI:16708"/>
        <dbReference type="ChEBI" id="CHEBI:43474"/>
        <dbReference type="ChEBI" id="CHEBI:57720"/>
        <dbReference type="EC" id="2.4.2.1"/>
    </reaction>
    <physiologicalReaction direction="left-to-right" evidence="14">
        <dbReference type="Rhea" id="RHEA:27643"/>
    </physiologicalReaction>
</comment>
<evidence type="ECO:0000313" key="17">
    <source>
        <dbReference type="EMBL" id="SED79183.1"/>
    </source>
</evidence>
<evidence type="ECO:0000256" key="7">
    <source>
        <dbReference type="ARBA" id="ARBA00022679"/>
    </source>
</evidence>
<comment type="cofactor">
    <cofactor evidence="2">
        <name>Zn(2+)</name>
        <dbReference type="ChEBI" id="CHEBI:29105"/>
    </cofactor>
</comment>
<comment type="subunit">
    <text evidence="6">Homodimer.</text>
</comment>
<evidence type="ECO:0000256" key="6">
    <source>
        <dbReference type="ARBA" id="ARBA00011738"/>
    </source>
</evidence>
<dbReference type="InterPro" id="IPR003730">
    <property type="entry name" value="Cu_polyphenol_OxRdtase"/>
</dbReference>
<sequence length="240" mass="24486">MLRDTSAAGSVRFAFTDRHDGVSVAPYDSLNLGGHVGDDPDAVAANRARLAAAIGLPPDGVNYMNQVHGNAVAVVDGPWTGPAPEVDALVTTRPGRALAVLVADCVPVLLADPDAAVIGVAHAGRPGLKAGVVPAVISAMRDLGARKLVARVGPAVCGRCYEVPEAMRADVAAVVPEAWAVTRQGTPGLDVPAGVVAQLRAAGAAVETVATCTIEDPHSYSYRRDGVTGRFAGVAWMSQA</sequence>
<evidence type="ECO:0000256" key="13">
    <source>
        <dbReference type="ARBA" id="ARBA00047989"/>
    </source>
</evidence>
<dbReference type="GO" id="GO:0005507">
    <property type="term" value="F:copper ion binding"/>
    <property type="evidence" value="ECO:0007669"/>
    <property type="project" value="TreeGrafter"/>
</dbReference>
<dbReference type="Proteomes" id="UP000181980">
    <property type="component" value="Unassembled WGS sequence"/>
</dbReference>
<evidence type="ECO:0000256" key="10">
    <source>
        <dbReference type="ARBA" id="ARBA00022833"/>
    </source>
</evidence>
<comment type="cofactor">
    <cofactor evidence="3">
        <name>Cu(2+)</name>
        <dbReference type="ChEBI" id="CHEBI:29036"/>
    </cofactor>
</comment>
<evidence type="ECO:0000256" key="15">
    <source>
        <dbReference type="ARBA" id="ARBA00049893"/>
    </source>
</evidence>
<evidence type="ECO:0000256" key="2">
    <source>
        <dbReference type="ARBA" id="ARBA00001947"/>
    </source>
</evidence>
<dbReference type="GO" id="GO:0016787">
    <property type="term" value="F:hydrolase activity"/>
    <property type="evidence" value="ECO:0007669"/>
    <property type="project" value="UniProtKB-KW"/>
</dbReference>
<reference evidence="18" key="1">
    <citation type="submission" date="2016-10" db="EMBL/GenBank/DDBJ databases">
        <authorList>
            <person name="Varghese N."/>
            <person name="Submissions S."/>
        </authorList>
    </citation>
    <scope>NUCLEOTIDE SEQUENCE [LARGE SCALE GENOMIC DNA]</scope>
    <source>
        <strain evidence="18">DSM 45237</strain>
    </source>
</reference>
<dbReference type="InterPro" id="IPR038371">
    <property type="entry name" value="Cu_polyphenol_OxRdtase_sf"/>
</dbReference>
<keyword evidence="8" id="KW-0479">Metal-binding</keyword>
<evidence type="ECO:0000256" key="5">
    <source>
        <dbReference type="ARBA" id="ARBA00007353"/>
    </source>
</evidence>
<proteinExistence type="inferred from homology"/>
<dbReference type="NCBIfam" id="TIGR00726">
    <property type="entry name" value="peptidoglycan editing factor PgeF"/>
    <property type="match status" value="1"/>
</dbReference>
<keyword evidence="9" id="KW-0378">Hydrolase</keyword>
<keyword evidence="7" id="KW-0808">Transferase</keyword>
<protein>
    <recommendedName>
        <fullName evidence="16">Purine nucleoside phosphorylase</fullName>
    </recommendedName>
</protein>
<comment type="catalytic activity">
    <reaction evidence="15">
        <text>S-methyl-5'-thioadenosine + phosphate = 5-(methylsulfanyl)-alpha-D-ribose 1-phosphate + adenine</text>
        <dbReference type="Rhea" id="RHEA:11852"/>
        <dbReference type="ChEBI" id="CHEBI:16708"/>
        <dbReference type="ChEBI" id="CHEBI:17509"/>
        <dbReference type="ChEBI" id="CHEBI:43474"/>
        <dbReference type="ChEBI" id="CHEBI:58533"/>
        <dbReference type="EC" id="2.4.2.28"/>
    </reaction>
    <physiologicalReaction direction="left-to-right" evidence="15">
        <dbReference type="Rhea" id="RHEA:11853"/>
    </physiologicalReaction>
</comment>
<dbReference type="OrthoDB" id="4279at2"/>